<proteinExistence type="predicted"/>
<evidence type="ECO:0000256" key="1">
    <source>
        <dbReference type="SAM" id="MobiDB-lite"/>
    </source>
</evidence>
<dbReference type="InParanoid" id="A0A024GQ81"/>
<dbReference type="EMBL" id="CAIX01000269">
    <property type="protein sequence ID" value="CCI49049.1"/>
    <property type="molecule type" value="Genomic_DNA"/>
</dbReference>
<gene>
    <name evidence="2" type="ORF">BN9_103030</name>
</gene>
<name>A0A024GQ81_9STRA</name>
<dbReference type="AlphaFoldDB" id="A0A024GQ81"/>
<accession>A0A024GQ81</accession>
<dbReference type="Proteomes" id="UP000053237">
    <property type="component" value="Unassembled WGS sequence"/>
</dbReference>
<dbReference type="OrthoDB" id="64020at2759"/>
<feature type="compositionally biased region" description="Basic and acidic residues" evidence="1">
    <location>
        <begin position="297"/>
        <end position="326"/>
    </location>
</feature>
<evidence type="ECO:0000313" key="2">
    <source>
        <dbReference type="EMBL" id="CCI49049.1"/>
    </source>
</evidence>
<reference evidence="2 3" key="1">
    <citation type="submission" date="2012-05" db="EMBL/GenBank/DDBJ databases">
        <title>Recombination and specialization in a pathogen metapopulation.</title>
        <authorList>
            <person name="Gardiner A."/>
            <person name="Kemen E."/>
            <person name="Schultz-Larsen T."/>
            <person name="MacLean D."/>
            <person name="Van Oosterhout C."/>
            <person name="Jones J.D.G."/>
        </authorList>
    </citation>
    <scope>NUCLEOTIDE SEQUENCE [LARGE SCALE GENOMIC DNA]</scope>
    <source>
        <strain evidence="2 3">Ac Nc2</strain>
    </source>
</reference>
<comment type="caution">
    <text evidence="2">The sequence shown here is derived from an EMBL/GenBank/DDBJ whole genome shotgun (WGS) entry which is preliminary data.</text>
</comment>
<keyword evidence="3" id="KW-1185">Reference proteome</keyword>
<feature type="region of interest" description="Disordered" evidence="1">
    <location>
        <begin position="261"/>
        <end position="334"/>
    </location>
</feature>
<protein>
    <submittedName>
        <fullName evidence="2">Uncharacterized protein</fullName>
    </submittedName>
</protein>
<sequence length="334" mass="37991">MSDFGVLQLNATFFESEIRFIFNGMYIHQAILLNEFELVGRFLQSMKLFGASFISSHNALINACETFLLGQQLSQNGSWCKDHWTPADQYKATVTCAKALLNPKFRGFGPAHVECQRYLEKWARAARVEIDTEFINTKQLASGVKMKFAEESQLKQLMILIRQMKIKLLIFWKPKSFPGCIAPRHHSIKSELSPEKDDLDTTHFDQDDAEAADDEMNLQTEDFANKTEGEDEDTLTSLSLNGELEIFSGLKFEGGDVIDLSQPRKMTPREGKPLMDFTQSSENDEEKDQNVSENVTVDERNSNFYENYREESERNSSSDVAIKDSDTSGNNVSQ</sequence>
<organism evidence="2 3">
    <name type="scientific">Albugo candida</name>
    <dbReference type="NCBI Taxonomy" id="65357"/>
    <lineage>
        <taxon>Eukaryota</taxon>
        <taxon>Sar</taxon>
        <taxon>Stramenopiles</taxon>
        <taxon>Oomycota</taxon>
        <taxon>Peronosporomycetes</taxon>
        <taxon>Albuginales</taxon>
        <taxon>Albuginaceae</taxon>
        <taxon>Albugo</taxon>
    </lineage>
</organism>
<evidence type="ECO:0000313" key="3">
    <source>
        <dbReference type="Proteomes" id="UP000053237"/>
    </source>
</evidence>